<dbReference type="AlphaFoldDB" id="A0A7J8VC37"/>
<feature type="non-terminal residue" evidence="1">
    <location>
        <position position="1"/>
    </location>
</feature>
<comment type="caution">
    <text evidence="1">The sequence shown here is derived from an EMBL/GenBank/DDBJ whole genome shotgun (WGS) entry which is preliminary data.</text>
</comment>
<dbReference type="EMBL" id="JABFAB010000009">
    <property type="protein sequence ID" value="MBA0660243.1"/>
    <property type="molecule type" value="Genomic_DNA"/>
</dbReference>
<accession>A0A7J8VC37</accession>
<protein>
    <submittedName>
        <fullName evidence="1">Uncharacterized protein</fullName>
    </submittedName>
</protein>
<evidence type="ECO:0000313" key="2">
    <source>
        <dbReference type="Proteomes" id="UP000593573"/>
    </source>
</evidence>
<gene>
    <name evidence="1" type="ORF">Goklo_012285</name>
</gene>
<reference evidence="1 2" key="1">
    <citation type="journal article" date="2019" name="Genome Biol. Evol.">
        <title>Insights into the evolution of the New World diploid cottons (Gossypium, subgenus Houzingenia) based on genome sequencing.</title>
        <authorList>
            <person name="Grover C.E."/>
            <person name="Arick M.A. 2nd"/>
            <person name="Thrash A."/>
            <person name="Conover J.L."/>
            <person name="Sanders W.S."/>
            <person name="Peterson D.G."/>
            <person name="Frelichowski J.E."/>
            <person name="Scheffler J.A."/>
            <person name="Scheffler B.E."/>
            <person name="Wendel J.F."/>
        </authorList>
    </citation>
    <scope>NUCLEOTIDE SEQUENCE [LARGE SCALE GENOMIC DNA]</scope>
    <source>
        <strain evidence="1">57</strain>
        <tissue evidence="1">Leaf</tissue>
    </source>
</reference>
<dbReference type="Proteomes" id="UP000593573">
    <property type="component" value="Unassembled WGS sequence"/>
</dbReference>
<organism evidence="1 2">
    <name type="scientific">Gossypium klotzschianum</name>
    <dbReference type="NCBI Taxonomy" id="34286"/>
    <lineage>
        <taxon>Eukaryota</taxon>
        <taxon>Viridiplantae</taxon>
        <taxon>Streptophyta</taxon>
        <taxon>Embryophyta</taxon>
        <taxon>Tracheophyta</taxon>
        <taxon>Spermatophyta</taxon>
        <taxon>Magnoliopsida</taxon>
        <taxon>eudicotyledons</taxon>
        <taxon>Gunneridae</taxon>
        <taxon>Pentapetalae</taxon>
        <taxon>rosids</taxon>
        <taxon>malvids</taxon>
        <taxon>Malvales</taxon>
        <taxon>Malvaceae</taxon>
        <taxon>Malvoideae</taxon>
        <taxon>Gossypium</taxon>
    </lineage>
</organism>
<name>A0A7J8VC37_9ROSI</name>
<keyword evidence="2" id="KW-1185">Reference proteome</keyword>
<evidence type="ECO:0000313" key="1">
    <source>
        <dbReference type="EMBL" id="MBA0660243.1"/>
    </source>
</evidence>
<proteinExistence type="predicted"/>
<sequence>DDDGGNESRSFEDCNTKKVRIKNGPDEAKVDMVVDLEPSPNMSWKDILLKAGLTSSDKDLIEFGGGSDGVLTLLEGAMDYLRPIPDGPTMDQRFLPTSTIPECCNGLDQVVGVTRVHYGHVKEMCLSLAVNPVSESKKVATTSNLREYKIGAGKVVEMAYGSWIMVERKS</sequence>